<dbReference type="EMBL" id="JBEPSJ010000002">
    <property type="protein sequence ID" value="MET4582755.1"/>
    <property type="molecule type" value="Genomic_DNA"/>
</dbReference>
<keyword evidence="1 4" id="KW-0808">Transferase</keyword>
<dbReference type="EC" id="2.3.1.266" evidence="4"/>
<evidence type="ECO:0000256" key="1">
    <source>
        <dbReference type="ARBA" id="ARBA00022679"/>
    </source>
</evidence>
<name>A0ABV2QNY8_9MICO</name>
<dbReference type="PROSITE" id="PS51186">
    <property type="entry name" value="GNAT"/>
    <property type="match status" value="1"/>
</dbReference>
<keyword evidence="5" id="KW-1185">Reference proteome</keyword>
<dbReference type="GO" id="GO:0008999">
    <property type="term" value="F:protein-N-terminal-alanine acetyltransferase activity"/>
    <property type="evidence" value="ECO:0007669"/>
    <property type="project" value="UniProtKB-EC"/>
</dbReference>
<dbReference type="InterPro" id="IPR006464">
    <property type="entry name" value="AcTrfase_RimI/Ard1"/>
</dbReference>
<dbReference type="InterPro" id="IPR000182">
    <property type="entry name" value="GNAT_dom"/>
</dbReference>
<organism evidence="4 5">
    <name type="scientific">Conyzicola nivalis</name>
    <dbReference type="NCBI Taxonomy" id="1477021"/>
    <lineage>
        <taxon>Bacteria</taxon>
        <taxon>Bacillati</taxon>
        <taxon>Actinomycetota</taxon>
        <taxon>Actinomycetes</taxon>
        <taxon>Micrococcales</taxon>
        <taxon>Microbacteriaceae</taxon>
        <taxon>Conyzicola</taxon>
    </lineage>
</organism>
<evidence type="ECO:0000313" key="4">
    <source>
        <dbReference type="EMBL" id="MET4582755.1"/>
    </source>
</evidence>
<dbReference type="Gene3D" id="3.40.630.30">
    <property type="match status" value="1"/>
</dbReference>
<gene>
    <name evidence="4" type="ORF">ABIE21_002265</name>
</gene>
<dbReference type="PANTHER" id="PTHR43877">
    <property type="entry name" value="AMINOALKYLPHOSPHONATE N-ACETYLTRANSFERASE-RELATED-RELATED"/>
    <property type="match status" value="1"/>
</dbReference>
<comment type="caution">
    <text evidence="4">The sequence shown here is derived from an EMBL/GenBank/DDBJ whole genome shotgun (WGS) entry which is preliminary data.</text>
</comment>
<dbReference type="RefSeq" id="WP_354024925.1">
    <property type="nucleotide sequence ID" value="NZ_JBEPSJ010000002.1"/>
</dbReference>
<dbReference type="SUPFAM" id="SSF55729">
    <property type="entry name" value="Acyl-CoA N-acyltransferases (Nat)"/>
    <property type="match status" value="1"/>
</dbReference>
<sequence length="162" mass="17926">MWQLRRAGVDDLDAIMEIEHAVFPRDAWSRESMRAELASAHGFYLVAFQPGQPERLDAYAGLLATRGATQADIQSVAVAEHARRRGLARTMVQSLVAEARDRGAREIFLEVRVDNPNAASLYDSLGFERIAVRKGYYQPDNVDAAVMRLTIPEPKTSPAVGS</sequence>
<reference evidence="4 5" key="1">
    <citation type="submission" date="2024-06" db="EMBL/GenBank/DDBJ databases">
        <title>Sorghum-associated microbial communities from plants grown in Nebraska, USA.</title>
        <authorList>
            <person name="Schachtman D."/>
        </authorList>
    </citation>
    <scope>NUCLEOTIDE SEQUENCE [LARGE SCALE GENOMIC DNA]</scope>
    <source>
        <strain evidence="4 5">2857</strain>
    </source>
</reference>
<protein>
    <submittedName>
        <fullName evidence="4">Ribosomal-protein-alanine N-acetyltransferase</fullName>
        <ecNumber evidence="4">2.3.1.266</ecNumber>
    </submittedName>
</protein>
<evidence type="ECO:0000259" key="3">
    <source>
        <dbReference type="PROSITE" id="PS51186"/>
    </source>
</evidence>
<accession>A0ABV2QNY8</accession>
<dbReference type="NCBIfam" id="TIGR01575">
    <property type="entry name" value="rimI"/>
    <property type="match status" value="1"/>
</dbReference>
<proteinExistence type="predicted"/>
<evidence type="ECO:0000256" key="2">
    <source>
        <dbReference type="ARBA" id="ARBA00023315"/>
    </source>
</evidence>
<dbReference type="Proteomes" id="UP001549257">
    <property type="component" value="Unassembled WGS sequence"/>
</dbReference>
<evidence type="ECO:0000313" key="5">
    <source>
        <dbReference type="Proteomes" id="UP001549257"/>
    </source>
</evidence>
<dbReference type="InterPro" id="IPR050832">
    <property type="entry name" value="Bact_Acetyltransf"/>
</dbReference>
<keyword evidence="2 4" id="KW-0012">Acyltransferase</keyword>
<dbReference type="Pfam" id="PF00583">
    <property type="entry name" value="Acetyltransf_1"/>
    <property type="match status" value="1"/>
</dbReference>
<dbReference type="CDD" id="cd04301">
    <property type="entry name" value="NAT_SF"/>
    <property type="match status" value="1"/>
</dbReference>
<dbReference type="InterPro" id="IPR016181">
    <property type="entry name" value="Acyl_CoA_acyltransferase"/>
</dbReference>
<feature type="domain" description="N-acetyltransferase" evidence="3">
    <location>
        <begin position="2"/>
        <end position="152"/>
    </location>
</feature>